<dbReference type="RefSeq" id="WP_344636794.1">
    <property type="nucleotide sequence ID" value="NZ_BAAATR010000011.1"/>
</dbReference>
<dbReference type="CDD" id="cd02440">
    <property type="entry name" value="AdoMet_MTases"/>
    <property type="match status" value="1"/>
</dbReference>
<dbReference type="InterPro" id="IPR002935">
    <property type="entry name" value="SAM_O-MeTrfase"/>
</dbReference>
<dbReference type="PANTHER" id="PTHR10509">
    <property type="entry name" value="O-METHYLTRANSFERASE-RELATED"/>
    <property type="match status" value="1"/>
</dbReference>
<keyword evidence="2" id="KW-0808">Transferase</keyword>
<dbReference type="Pfam" id="PF01596">
    <property type="entry name" value="Methyltransf_3"/>
    <property type="match status" value="1"/>
</dbReference>
<proteinExistence type="predicted"/>
<name>A0ABN3E058_9ACTN</name>
<accession>A0ABN3E058</accession>
<dbReference type="InterPro" id="IPR014543">
    <property type="entry name" value="UCP028291"/>
</dbReference>
<dbReference type="PANTHER" id="PTHR10509:SF14">
    <property type="entry name" value="CAFFEOYL-COA O-METHYLTRANSFERASE 3-RELATED"/>
    <property type="match status" value="1"/>
</dbReference>
<evidence type="ECO:0000313" key="4">
    <source>
        <dbReference type="EMBL" id="GAA2245575.1"/>
    </source>
</evidence>
<organism evidence="4 5">
    <name type="scientific">Kitasatospora cystarginea</name>
    <dbReference type="NCBI Taxonomy" id="58350"/>
    <lineage>
        <taxon>Bacteria</taxon>
        <taxon>Bacillati</taxon>
        <taxon>Actinomycetota</taxon>
        <taxon>Actinomycetes</taxon>
        <taxon>Kitasatosporales</taxon>
        <taxon>Streptomycetaceae</taxon>
        <taxon>Kitasatospora</taxon>
    </lineage>
</organism>
<keyword evidence="3" id="KW-0949">S-adenosyl-L-methionine</keyword>
<sequence length="316" mass="34257">MPSATAQVATARPSRYIKQLVSHLGRKAIAELAVDGRAEITFAGRGTCVLKPSGPHLELIATAGDLEALAGIQDVVTRHLVRFATQEELVVDWTPPLSADAMQIIDPLADDYLLTHCTQPDELLRELVAETREATGGASAMQIAHDEGALLTMLTRLVGARYAVEVGVFTGYSSICIARGLAEGGRLLACDTSEEWTSLARPYWERAGVADRIDLKIGPAIETLRALPADPVVDIAFIDADKESYPAYYEELVRRLRPGGLIVVDNVFLGGRVLDPAFQEERHVAIRGLNELIAGDDRVDAVMLPVRDGVTLARKR</sequence>
<evidence type="ECO:0000256" key="3">
    <source>
        <dbReference type="ARBA" id="ARBA00022691"/>
    </source>
</evidence>
<evidence type="ECO:0000256" key="2">
    <source>
        <dbReference type="ARBA" id="ARBA00022679"/>
    </source>
</evidence>
<dbReference type="Gene3D" id="3.30.310.50">
    <property type="entry name" value="Alpha-D-phosphohexomutase, C-terminal domain"/>
    <property type="match status" value="1"/>
</dbReference>
<dbReference type="Gene3D" id="3.40.50.150">
    <property type="entry name" value="Vaccinia Virus protein VP39"/>
    <property type="match status" value="1"/>
</dbReference>
<protein>
    <recommendedName>
        <fullName evidence="6">SAM-dependent methyltransferase</fullName>
    </recommendedName>
</protein>
<dbReference type="SUPFAM" id="SSF53335">
    <property type="entry name" value="S-adenosyl-L-methionine-dependent methyltransferases"/>
    <property type="match status" value="1"/>
</dbReference>
<comment type="caution">
    <text evidence="4">The sequence shown here is derived from an EMBL/GenBank/DDBJ whole genome shotgun (WGS) entry which is preliminary data.</text>
</comment>
<evidence type="ECO:0008006" key="6">
    <source>
        <dbReference type="Google" id="ProtNLM"/>
    </source>
</evidence>
<keyword evidence="1" id="KW-0489">Methyltransferase</keyword>
<reference evidence="4 5" key="1">
    <citation type="journal article" date="2019" name="Int. J. Syst. Evol. Microbiol.">
        <title>The Global Catalogue of Microorganisms (GCM) 10K type strain sequencing project: providing services to taxonomists for standard genome sequencing and annotation.</title>
        <authorList>
            <consortium name="The Broad Institute Genomics Platform"/>
            <consortium name="The Broad Institute Genome Sequencing Center for Infectious Disease"/>
            <person name="Wu L."/>
            <person name="Ma J."/>
        </authorList>
    </citation>
    <scope>NUCLEOTIDE SEQUENCE [LARGE SCALE GENOMIC DNA]</scope>
    <source>
        <strain evidence="4 5">JCM 7356</strain>
    </source>
</reference>
<dbReference type="EMBL" id="BAAATR010000011">
    <property type="protein sequence ID" value="GAA2245575.1"/>
    <property type="molecule type" value="Genomic_DNA"/>
</dbReference>
<dbReference type="PROSITE" id="PS51682">
    <property type="entry name" value="SAM_OMT_I"/>
    <property type="match status" value="1"/>
</dbReference>
<gene>
    <name evidence="4" type="ORF">GCM10010430_29330</name>
</gene>
<dbReference type="InterPro" id="IPR050362">
    <property type="entry name" value="Cation-dep_OMT"/>
</dbReference>
<dbReference type="Pfam" id="PF09981">
    <property type="entry name" value="DUF2218"/>
    <property type="match status" value="1"/>
</dbReference>
<keyword evidence="5" id="KW-1185">Reference proteome</keyword>
<dbReference type="Proteomes" id="UP001500305">
    <property type="component" value="Unassembled WGS sequence"/>
</dbReference>
<dbReference type="InterPro" id="IPR029063">
    <property type="entry name" value="SAM-dependent_MTases_sf"/>
</dbReference>
<evidence type="ECO:0000313" key="5">
    <source>
        <dbReference type="Proteomes" id="UP001500305"/>
    </source>
</evidence>
<evidence type="ECO:0000256" key="1">
    <source>
        <dbReference type="ARBA" id="ARBA00022603"/>
    </source>
</evidence>